<accession>A0ABQ5HTF0</accession>
<dbReference type="Proteomes" id="UP001151760">
    <property type="component" value="Unassembled WGS sequence"/>
</dbReference>
<evidence type="ECO:0000313" key="3">
    <source>
        <dbReference type="EMBL" id="GJT91074.1"/>
    </source>
</evidence>
<evidence type="ECO:0000313" key="4">
    <source>
        <dbReference type="Proteomes" id="UP001151760"/>
    </source>
</evidence>
<keyword evidence="3" id="KW-0808">Transferase</keyword>
<feature type="signal peptide" evidence="1">
    <location>
        <begin position="1"/>
        <end position="23"/>
    </location>
</feature>
<dbReference type="PROSITE" id="PS50003">
    <property type="entry name" value="PH_DOMAIN"/>
    <property type="match status" value="1"/>
</dbReference>
<evidence type="ECO:0000259" key="2">
    <source>
        <dbReference type="PROSITE" id="PS50003"/>
    </source>
</evidence>
<keyword evidence="3" id="KW-0548">Nucleotidyltransferase</keyword>
<keyword evidence="4" id="KW-1185">Reference proteome</keyword>
<organism evidence="3 4">
    <name type="scientific">Tanacetum coccineum</name>
    <dbReference type="NCBI Taxonomy" id="301880"/>
    <lineage>
        <taxon>Eukaryota</taxon>
        <taxon>Viridiplantae</taxon>
        <taxon>Streptophyta</taxon>
        <taxon>Embryophyta</taxon>
        <taxon>Tracheophyta</taxon>
        <taxon>Spermatophyta</taxon>
        <taxon>Magnoliopsida</taxon>
        <taxon>eudicotyledons</taxon>
        <taxon>Gunneridae</taxon>
        <taxon>Pentapetalae</taxon>
        <taxon>asterids</taxon>
        <taxon>campanulids</taxon>
        <taxon>Asterales</taxon>
        <taxon>Asteraceae</taxon>
        <taxon>Asteroideae</taxon>
        <taxon>Anthemideae</taxon>
        <taxon>Anthemidinae</taxon>
        <taxon>Tanacetum</taxon>
    </lineage>
</organism>
<protein>
    <submittedName>
        <fullName evidence="3">Reverse transcriptase domain-containing protein</fullName>
    </submittedName>
</protein>
<dbReference type="InterPro" id="IPR013103">
    <property type="entry name" value="RVT_2"/>
</dbReference>
<reference evidence="3" key="1">
    <citation type="journal article" date="2022" name="Int. J. Mol. Sci.">
        <title>Draft Genome of Tanacetum Coccineum: Genomic Comparison of Closely Related Tanacetum-Family Plants.</title>
        <authorList>
            <person name="Yamashiro T."/>
            <person name="Shiraishi A."/>
            <person name="Nakayama K."/>
            <person name="Satake H."/>
        </authorList>
    </citation>
    <scope>NUCLEOTIDE SEQUENCE</scope>
</reference>
<name>A0ABQ5HTF0_9ASTR</name>
<feature type="domain" description="PH" evidence="2">
    <location>
        <begin position="1"/>
        <end position="73"/>
    </location>
</feature>
<gene>
    <name evidence="3" type="ORF">Tco_1079919</name>
</gene>
<keyword evidence="1" id="KW-0732">Signal</keyword>
<proteinExistence type="predicted"/>
<dbReference type="InterPro" id="IPR001849">
    <property type="entry name" value="PH_domain"/>
</dbReference>
<feature type="chain" id="PRO_5046338835" evidence="1">
    <location>
        <begin position="24"/>
        <end position="383"/>
    </location>
</feature>
<dbReference type="GO" id="GO:0003964">
    <property type="term" value="F:RNA-directed DNA polymerase activity"/>
    <property type="evidence" value="ECO:0007669"/>
    <property type="project" value="UniProtKB-KW"/>
</dbReference>
<keyword evidence="3" id="KW-0695">RNA-directed DNA polymerase</keyword>
<comment type="caution">
    <text evidence="3">The sequence shown here is derived from an EMBL/GenBank/DDBJ whole genome shotgun (WGS) entry which is preliminary data.</text>
</comment>
<dbReference type="Pfam" id="PF07727">
    <property type="entry name" value="RVT_2"/>
    <property type="match status" value="1"/>
</dbReference>
<reference evidence="3" key="2">
    <citation type="submission" date="2022-01" db="EMBL/GenBank/DDBJ databases">
        <authorList>
            <person name="Yamashiro T."/>
            <person name="Shiraishi A."/>
            <person name="Satake H."/>
            <person name="Nakayama K."/>
        </authorList>
    </citation>
    <scope>NUCLEOTIDE SEQUENCE</scope>
</reference>
<dbReference type="EMBL" id="BQNB010019985">
    <property type="protein sequence ID" value="GJT91074.1"/>
    <property type="molecule type" value="Genomic_DNA"/>
</dbReference>
<sequence length="383" mass="44640">MYFFRGKNLWVKAFCVVVNVSLSTPLGSKEDDMMAYVFVIAKEEDTHEPITFYKAINSSEKDEWVRSMEEEMSSLKKNHTWELIDQPHARLVARGFTRRAEIDYNEVFSPVVRHTSIRVILSLTACEDYELEQLDVKTAFLHGNLEETIYMRQLPIFEEGTSNKVKMDDPNITIEEYIRLEEEKARKRGKVYNWETATYGKIWNDEDVHDLRSVETEFPAIVLNDALTSEVTLSYYMVVYDKTNSENENNKVNMPSFPSPEPTVSYFDALTSKLDFLTEATVSPQHIDEFNLKDETSSSECDEEEQNILYFNDLFPFNVIYPDDSKSDKDNDDDKIDINSLRGDLRKEIDNVGVVFINLETSKCWSLEISRRLFNTFFLMESI</sequence>
<evidence type="ECO:0000256" key="1">
    <source>
        <dbReference type="SAM" id="SignalP"/>
    </source>
</evidence>